<feature type="compositionally biased region" description="Basic and acidic residues" evidence="1">
    <location>
        <begin position="126"/>
        <end position="139"/>
    </location>
</feature>
<evidence type="ECO:0000313" key="2">
    <source>
        <dbReference type="EMBL" id="GED97562.1"/>
    </source>
</evidence>
<feature type="compositionally biased region" description="Polar residues" evidence="1">
    <location>
        <begin position="182"/>
        <end position="195"/>
    </location>
</feature>
<reference evidence="3" key="1">
    <citation type="submission" date="2019-06" db="EMBL/GenBank/DDBJ databases">
        <title>Gordonia isolated from sludge of a wastewater treatment plant.</title>
        <authorList>
            <person name="Tamura T."/>
            <person name="Aoyama K."/>
            <person name="Kang Y."/>
            <person name="Saito S."/>
            <person name="Akiyama N."/>
            <person name="Yazawa K."/>
            <person name="Gonoi T."/>
            <person name="Mikami Y."/>
        </authorList>
    </citation>
    <scope>NUCLEOTIDE SEQUENCE [LARGE SCALE GENOMIC DNA]</scope>
    <source>
        <strain evidence="3">NBRC 107697</strain>
    </source>
</reference>
<dbReference type="AlphaFoldDB" id="A0A7I9UXA2"/>
<sequence>MAGPTERAQAPAALAAPANSEMPTYTKIGDTQQGASAAQPDGSGSGQAVEGADAASHPVAGPKVIPHHLLPAAVTAASDGQAPGLKAEGIGQCTPDDPDGNGVAGFQKPNPKQAPADASALGQAAGRKEGDSWETRNADGTKVVYTIPTGNGDQSVDQVTYDKSGKAVSNSRVVSNGEGGFQQWSNDKGGTSSYRSQDKPGADVTTMAWRPGVDASSSPPYSVTTSSWDGTRSSTEAVDEKGVWSRVDKVKTETGGWETQTTAEDGSVRLARVDPDGKLHLIGETDAKGTGWVDDGNGGAAKVHRDEHGNQVTVSTNKETGSQTTTYVDPKSGLQRSRVTDKSGKQIGTVDYDKDGKPVSGVVVDGGVRTSWVNGIATITHDGKNEKNKDWKKQVVAADGSVEQFKSDGSKDKFDAAGAHIDHTDAPDNRPAWKKALTGTGNFFKGVGKGAWGTVKGLGSLVGIGGKGGPGVGEAWVGFGKGLGNILWTYNPQVVATKTAYDVVRTLTSKDYVAENPVDRVSGMTNAWLGVDPRNFGKDGIDSNQLAGEAVFGAAMFFVPVKGTAALKAGAKAASKASPAVAKAAARVASGAEKAAANTRFALNRYALNKVAKHADDLTKARPSAVPGVNHPRFDAAPF</sequence>
<dbReference type="EMBL" id="BJOU01000001">
    <property type="protein sequence ID" value="GED97562.1"/>
    <property type="molecule type" value="Genomic_DNA"/>
</dbReference>
<proteinExistence type="predicted"/>
<feature type="compositionally biased region" description="Polar residues" evidence="1">
    <location>
        <begin position="148"/>
        <end position="158"/>
    </location>
</feature>
<feature type="region of interest" description="Disordered" evidence="1">
    <location>
        <begin position="287"/>
        <end position="306"/>
    </location>
</feature>
<name>A0A7I9UXA2_9ACTN</name>
<accession>A0A7I9UXA2</accession>
<feature type="region of interest" description="Disordered" evidence="1">
    <location>
        <begin position="1"/>
        <end position="242"/>
    </location>
</feature>
<feature type="compositionally biased region" description="Low complexity" evidence="1">
    <location>
        <begin position="216"/>
        <end position="227"/>
    </location>
</feature>
<organism evidence="2 3">
    <name type="scientific">Gordonia crocea</name>
    <dbReference type="NCBI Taxonomy" id="589162"/>
    <lineage>
        <taxon>Bacteria</taxon>
        <taxon>Bacillati</taxon>
        <taxon>Actinomycetota</taxon>
        <taxon>Actinomycetes</taxon>
        <taxon>Mycobacteriales</taxon>
        <taxon>Gordoniaceae</taxon>
        <taxon>Gordonia</taxon>
    </lineage>
</organism>
<dbReference type="Proteomes" id="UP000444980">
    <property type="component" value="Unassembled WGS sequence"/>
</dbReference>
<keyword evidence="3" id="KW-1185">Reference proteome</keyword>
<feature type="compositionally biased region" description="Low complexity" evidence="1">
    <location>
        <begin position="8"/>
        <end position="18"/>
    </location>
</feature>
<protein>
    <submittedName>
        <fullName evidence="2">Uncharacterized protein</fullName>
    </submittedName>
</protein>
<evidence type="ECO:0000256" key="1">
    <source>
        <dbReference type="SAM" id="MobiDB-lite"/>
    </source>
</evidence>
<comment type="caution">
    <text evidence="2">The sequence shown here is derived from an EMBL/GenBank/DDBJ whole genome shotgun (WGS) entry which is preliminary data.</text>
</comment>
<evidence type="ECO:0000313" key="3">
    <source>
        <dbReference type="Proteomes" id="UP000444980"/>
    </source>
</evidence>
<gene>
    <name evidence="2" type="ORF">nbrc107697_16010</name>
</gene>